<evidence type="ECO:0000256" key="3">
    <source>
        <dbReference type="ARBA" id="ARBA00022692"/>
    </source>
</evidence>
<dbReference type="RefSeq" id="WP_149600796.1">
    <property type="nucleotide sequence ID" value="NZ_VTUU01000006.1"/>
</dbReference>
<feature type="domain" description="EamA" evidence="7">
    <location>
        <begin position="147"/>
        <end position="282"/>
    </location>
</feature>
<reference evidence="8 9" key="1">
    <citation type="submission" date="2019-08" db="EMBL/GenBank/DDBJ databases">
        <title>Marinobacter ZYF650 sp. nov., a marine bacterium isolated from seawater of the Mariana trench.</title>
        <authorList>
            <person name="Ahmad W."/>
        </authorList>
    </citation>
    <scope>NUCLEOTIDE SEQUENCE [LARGE SCALE GENOMIC DNA]</scope>
    <source>
        <strain evidence="8 9">ZYF650</strain>
    </source>
</reference>
<feature type="transmembrane region" description="Helical" evidence="6">
    <location>
        <begin position="64"/>
        <end position="82"/>
    </location>
</feature>
<evidence type="ECO:0000256" key="5">
    <source>
        <dbReference type="ARBA" id="ARBA00023136"/>
    </source>
</evidence>
<sequence length="306" mass="33028">MPVSVHYVLTVLIWGLTWTAIRMQIESVAVDISVFYRFVMAAAVALGGLAVLRRLPRFSAKQHGWLLLQGVTLYSVNFLLIYRAAENMTSGLLAVVFSLAALFNAFNGRVFMGIRPSSRVYPAVALGVTGVALLFWHDLQVGNATTGALLFAAAGTFWFSLGNMVSLKVRAAEIPLFAGNAWAMFYGALVLGVWCLLNGATWVLPTGAEFWGATVFLAIPGSIIAFFSYITVIRELGADKAGYATVLFPVVALSVSTWLEGFVWSGTALTGAALAILGNWVLFGRRTRHDTGRQTSQTSVRFKGSA</sequence>
<keyword evidence="4 6" id="KW-1133">Transmembrane helix</keyword>
<dbReference type="InterPro" id="IPR050638">
    <property type="entry name" value="AA-Vitamin_Transporters"/>
</dbReference>
<evidence type="ECO:0000256" key="6">
    <source>
        <dbReference type="SAM" id="Phobius"/>
    </source>
</evidence>
<evidence type="ECO:0000256" key="2">
    <source>
        <dbReference type="ARBA" id="ARBA00007362"/>
    </source>
</evidence>
<keyword evidence="9" id="KW-1185">Reference proteome</keyword>
<comment type="caution">
    <text evidence="8">The sequence shown here is derived from an EMBL/GenBank/DDBJ whole genome shotgun (WGS) entry which is preliminary data.</text>
</comment>
<feature type="transmembrane region" description="Helical" evidence="6">
    <location>
        <begin position="88"/>
        <end position="106"/>
    </location>
</feature>
<dbReference type="SUPFAM" id="SSF103481">
    <property type="entry name" value="Multidrug resistance efflux transporter EmrE"/>
    <property type="match status" value="2"/>
</dbReference>
<comment type="similarity">
    <text evidence="2">Belongs to the EamA transporter family.</text>
</comment>
<dbReference type="AlphaFoldDB" id="A0A5B0VDQ4"/>
<gene>
    <name evidence="8" type="ORF">FWJ25_13580</name>
</gene>
<feature type="transmembrane region" description="Helical" evidence="6">
    <location>
        <begin position="148"/>
        <end position="169"/>
    </location>
</feature>
<keyword evidence="5 6" id="KW-0472">Membrane</keyword>
<evidence type="ECO:0000256" key="4">
    <source>
        <dbReference type="ARBA" id="ARBA00022989"/>
    </source>
</evidence>
<evidence type="ECO:0000313" key="9">
    <source>
        <dbReference type="Proteomes" id="UP000323161"/>
    </source>
</evidence>
<evidence type="ECO:0000313" key="8">
    <source>
        <dbReference type="EMBL" id="KAA1172836.1"/>
    </source>
</evidence>
<feature type="transmembrane region" description="Helical" evidence="6">
    <location>
        <begin position="241"/>
        <end position="259"/>
    </location>
</feature>
<feature type="domain" description="EamA" evidence="7">
    <location>
        <begin position="8"/>
        <end position="135"/>
    </location>
</feature>
<evidence type="ECO:0000256" key="1">
    <source>
        <dbReference type="ARBA" id="ARBA00004141"/>
    </source>
</evidence>
<dbReference type="PANTHER" id="PTHR32322:SF2">
    <property type="entry name" value="EAMA DOMAIN-CONTAINING PROTEIN"/>
    <property type="match status" value="1"/>
</dbReference>
<name>A0A5B0VDQ4_9GAMM</name>
<dbReference type="GO" id="GO:0016020">
    <property type="term" value="C:membrane"/>
    <property type="evidence" value="ECO:0007669"/>
    <property type="project" value="UniProtKB-SubCell"/>
</dbReference>
<evidence type="ECO:0000259" key="7">
    <source>
        <dbReference type="Pfam" id="PF00892"/>
    </source>
</evidence>
<dbReference type="PANTHER" id="PTHR32322">
    <property type="entry name" value="INNER MEMBRANE TRANSPORTER"/>
    <property type="match status" value="1"/>
</dbReference>
<dbReference type="EMBL" id="VTUU01000006">
    <property type="protein sequence ID" value="KAA1172836.1"/>
    <property type="molecule type" value="Genomic_DNA"/>
</dbReference>
<dbReference type="InterPro" id="IPR000620">
    <property type="entry name" value="EamA_dom"/>
</dbReference>
<protein>
    <submittedName>
        <fullName evidence="8">EamA family transporter</fullName>
    </submittedName>
</protein>
<organism evidence="8 9">
    <name type="scientific">Marinobacter salinexigens</name>
    <dbReference type="NCBI Taxonomy" id="2919747"/>
    <lineage>
        <taxon>Bacteria</taxon>
        <taxon>Pseudomonadati</taxon>
        <taxon>Pseudomonadota</taxon>
        <taxon>Gammaproteobacteria</taxon>
        <taxon>Pseudomonadales</taxon>
        <taxon>Marinobacteraceae</taxon>
        <taxon>Marinobacter</taxon>
    </lineage>
</organism>
<dbReference type="InterPro" id="IPR037185">
    <property type="entry name" value="EmrE-like"/>
</dbReference>
<feature type="transmembrane region" description="Helical" evidence="6">
    <location>
        <begin position="181"/>
        <end position="204"/>
    </location>
</feature>
<dbReference type="Pfam" id="PF00892">
    <property type="entry name" value="EamA"/>
    <property type="match status" value="2"/>
</dbReference>
<feature type="transmembrane region" description="Helical" evidence="6">
    <location>
        <begin position="118"/>
        <end position="136"/>
    </location>
</feature>
<keyword evidence="3 6" id="KW-0812">Transmembrane</keyword>
<comment type="subcellular location">
    <subcellularLocation>
        <location evidence="1">Membrane</location>
        <topology evidence="1">Multi-pass membrane protein</topology>
    </subcellularLocation>
</comment>
<accession>A0A5B0VDQ4</accession>
<dbReference type="Proteomes" id="UP000323161">
    <property type="component" value="Unassembled WGS sequence"/>
</dbReference>
<feature type="transmembrane region" description="Helical" evidence="6">
    <location>
        <begin position="265"/>
        <end position="283"/>
    </location>
</feature>
<feature type="transmembrane region" description="Helical" evidence="6">
    <location>
        <begin position="210"/>
        <end position="229"/>
    </location>
</feature>
<proteinExistence type="inferred from homology"/>
<feature type="transmembrane region" description="Helical" evidence="6">
    <location>
        <begin position="35"/>
        <end position="52"/>
    </location>
</feature>